<gene>
    <name evidence="3" type="ORF">BAU17_07010</name>
</gene>
<name>A0ABQ6Z0G5_9ENTE</name>
<evidence type="ECO:0000259" key="2">
    <source>
        <dbReference type="Pfam" id="PF03703"/>
    </source>
</evidence>
<keyword evidence="1" id="KW-0472">Membrane</keyword>
<proteinExistence type="predicted"/>
<feature type="domain" description="YdbS-like PH" evidence="2">
    <location>
        <begin position="229"/>
        <end position="308"/>
    </location>
</feature>
<evidence type="ECO:0000313" key="4">
    <source>
        <dbReference type="Proteomes" id="UP000782705"/>
    </source>
</evidence>
<dbReference type="InterPro" id="IPR014529">
    <property type="entry name" value="UCP026631"/>
</dbReference>
<feature type="transmembrane region" description="Helical" evidence="1">
    <location>
        <begin position="158"/>
        <end position="179"/>
    </location>
</feature>
<keyword evidence="4" id="KW-1185">Reference proteome</keyword>
<reference evidence="3 4" key="1">
    <citation type="submission" date="2016-06" db="EMBL/GenBank/DDBJ databases">
        <title>Four novel species of enterococci isolated from chicken manure.</title>
        <authorList>
            <person name="Van Tyne D."/>
        </authorList>
    </citation>
    <scope>NUCLEOTIDE SEQUENCE [LARGE SCALE GENOMIC DNA]</scope>
    <source>
        <strain evidence="3 4">CU12B</strain>
    </source>
</reference>
<feature type="transmembrane region" description="Helical" evidence="1">
    <location>
        <begin position="38"/>
        <end position="60"/>
    </location>
</feature>
<dbReference type="Pfam" id="PF03703">
    <property type="entry name" value="bPH_2"/>
    <property type="match status" value="2"/>
</dbReference>
<dbReference type="Proteomes" id="UP000782705">
    <property type="component" value="Unassembled WGS sequence"/>
</dbReference>
<protein>
    <recommendedName>
        <fullName evidence="2">YdbS-like PH domain-containing protein</fullName>
    </recommendedName>
</protein>
<dbReference type="PANTHER" id="PTHR34473">
    <property type="entry name" value="UPF0699 TRANSMEMBRANE PROTEIN YDBS"/>
    <property type="match status" value="1"/>
</dbReference>
<sequence length="461" mass="53533">MNERCRQHSLAFLVDVVTKIRSVFFLVILVLIRWHDVYAWLTLLGLSVILLIWSGLGYFFHTYQLLPDMLVVSSGIINKHETSIPYGQIQTIKQQQWFFYKPFHVVRLAIETASGHTEQAEAILIVPENVLRELNLRRKTDTKTQPLQRLYEVSSRQILLFSLTNLSVFAGVVAFAAMVEQFLPESWYDQIWNLGNELVRAGWLVVTGVLVSLVVVSILLALIKNYLLYYAFQVKRQENQLIIESGLLQRKIQTIPLAKIQGITIQQAWLRKIFGLVSVEVLLMGGYEEETTTKLFLLPIVYEKDVYHILDFLLPEWQLNAPVLQYPSRHYWWYFIRIPLVLTVLGMVGSYFLFPWGSVIVGGVGLILMSIFWHASYFQGYDLQTSTRICVQNYFLLTRVQTFIERSKIQSFSEKTTKWLYPKKIGHVVFSFKAGIAQSSVQLNFMHQNGIQQLKNFYQNK</sequence>
<feature type="transmembrane region" description="Helical" evidence="1">
    <location>
        <begin position="331"/>
        <end position="353"/>
    </location>
</feature>
<dbReference type="PANTHER" id="PTHR34473:SF2">
    <property type="entry name" value="UPF0699 TRANSMEMBRANE PROTEIN YDBT"/>
    <property type="match status" value="1"/>
</dbReference>
<dbReference type="EMBL" id="MAEL01000032">
    <property type="protein sequence ID" value="KAF1304443.1"/>
    <property type="molecule type" value="Genomic_DNA"/>
</dbReference>
<evidence type="ECO:0000256" key="1">
    <source>
        <dbReference type="SAM" id="Phobius"/>
    </source>
</evidence>
<feature type="transmembrane region" description="Helical" evidence="1">
    <location>
        <begin position="199"/>
        <end position="223"/>
    </location>
</feature>
<organism evidence="3 4">
    <name type="scientific">Candidatus Enterococcus willemsii</name>
    <dbReference type="NCBI Taxonomy" id="1857215"/>
    <lineage>
        <taxon>Bacteria</taxon>
        <taxon>Bacillati</taxon>
        <taxon>Bacillota</taxon>
        <taxon>Bacilli</taxon>
        <taxon>Lactobacillales</taxon>
        <taxon>Enterococcaceae</taxon>
        <taxon>Enterococcus</taxon>
    </lineage>
</organism>
<dbReference type="PIRSF" id="PIRSF026631">
    <property type="entry name" value="UCP026631"/>
    <property type="match status" value="1"/>
</dbReference>
<keyword evidence="1" id="KW-0812">Transmembrane</keyword>
<feature type="domain" description="YdbS-like PH" evidence="2">
    <location>
        <begin position="58"/>
        <end position="125"/>
    </location>
</feature>
<keyword evidence="1" id="KW-1133">Transmembrane helix</keyword>
<dbReference type="InterPro" id="IPR005182">
    <property type="entry name" value="YdbS-like_PH"/>
</dbReference>
<feature type="transmembrane region" description="Helical" evidence="1">
    <location>
        <begin position="359"/>
        <end position="378"/>
    </location>
</feature>
<comment type="caution">
    <text evidence="3">The sequence shown here is derived from an EMBL/GenBank/DDBJ whole genome shotgun (WGS) entry which is preliminary data.</text>
</comment>
<evidence type="ECO:0000313" key="3">
    <source>
        <dbReference type="EMBL" id="KAF1304443.1"/>
    </source>
</evidence>
<dbReference type="RefSeq" id="WP_161901777.1">
    <property type="nucleotide sequence ID" value="NZ_MAEL01000032.1"/>
</dbReference>
<accession>A0ABQ6Z0G5</accession>
<feature type="transmembrane region" description="Helical" evidence="1">
    <location>
        <begin position="12"/>
        <end position="32"/>
    </location>
</feature>